<dbReference type="GO" id="GO:0015986">
    <property type="term" value="P:proton motive force-driven ATP synthesis"/>
    <property type="evidence" value="ECO:0007669"/>
    <property type="project" value="InterPro"/>
</dbReference>
<evidence type="ECO:0000256" key="13">
    <source>
        <dbReference type="RuleBase" id="RU003661"/>
    </source>
</evidence>
<evidence type="ECO:0000256" key="3">
    <source>
        <dbReference type="ARBA" id="ARBA00022448"/>
    </source>
</evidence>
<dbReference type="EMBL" id="MG933868">
    <property type="protein sequence ID" value="AWH02148.1"/>
    <property type="molecule type" value="Genomic_DNA"/>
</dbReference>
<evidence type="ECO:0000256" key="8">
    <source>
        <dbReference type="ARBA" id="ARBA00022990"/>
    </source>
</evidence>
<evidence type="ECO:0000256" key="7">
    <source>
        <dbReference type="ARBA" id="ARBA00022989"/>
    </source>
</evidence>
<sequence length="68" mass="8426">MPQLNISPWPMVIMSMIVTLFYIMQLKMLNFTFHYYPLPKLVETQKHKTTWELKWTKIYLPHSMFQQY</sequence>
<keyword evidence="12" id="KW-0066">ATP synthesis</keyword>
<dbReference type="PANTHER" id="PTHR13722:SF0">
    <property type="entry name" value="ATP SYNTHASE PROTEIN 8"/>
    <property type="match status" value="1"/>
</dbReference>
<evidence type="ECO:0000313" key="15">
    <source>
        <dbReference type="EMBL" id="AWH02148.1"/>
    </source>
</evidence>
<keyword evidence="6 13" id="KW-0375">Hydrogen ion transport</keyword>
<gene>
    <name evidence="15" type="primary">ATP8</name>
    <name evidence="15" type="synonym">ATPase8</name>
</gene>
<keyword evidence="7 14" id="KW-1133">Transmembrane helix</keyword>
<keyword evidence="11 14" id="KW-0472">Membrane</keyword>
<keyword evidence="10 13" id="KW-0496">Mitochondrion</keyword>
<dbReference type="InterPro" id="IPR001421">
    <property type="entry name" value="ATP8_metazoa"/>
</dbReference>
<evidence type="ECO:0000256" key="2">
    <source>
        <dbReference type="ARBA" id="ARBA00008892"/>
    </source>
</evidence>
<dbReference type="GO" id="GO:0031966">
    <property type="term" value="C:mitochondrial membrane"/>
    <property type="evidence" value="ECO:0007669"/>
    <property type="project" value="UniProtKB-SubCell"/>
</dbReference>
<evidence type="ECO:0000256" key="5">
    <source>
        <dbReference type="ARBA" id="ARBA00022692"/>
    </source>
</evidence>
<keyword evidence="8" id="KW-0007">Acetylation</keyword>
<name>A0A343X889_LEOCH</name>
<protein>
    <recommendedName>
        <fullName evidence="13">ATP synthase complex subunit 8</fullName>
    </recommendedName>
</protein>
<geneLocation type="mitochondrion" evidence="15"/>
<dbReference type="CTD" id="4509"/>
<comment type="similarity">
    <text evidence="2 13">Belongs to the ATPase protein 8 family.</text>
</comment>
<evidence type="ECO:0000256" key="1">
    <source>
        <dbReference type="ARBA" id="ARBA00004304"/>
    </source>
</evidence>
<keyword evidence="3 13" id="KW-0813">Transport</keyword>
<dbReference type="RefSeq" id="YP_009489716.1">
    <property type="nucleotide sequence ID" value="NC_037878.1"/>
</dbReference>
<dbReference type="PANTHER" id="PTHR13722">
    <property type="entry name" value="ATP SYNTHASE PROTEIN 8"/>
    <property type="match status" value="1"/>
</dbReference>
<evidence type="ECO:0000256" key="4">
    <source>
        <dbReference type="ARBA" id="ARBA00022547"/>
    </source>
</evidence>
<dbReference type="GO" id="GO:0045259">
    <property type="term" value="C:proton-transporting ATP synthase complex"/>
    <property type="evidence" value="ECO:0007669"/>
    <property type="project" value="UniProtKB-KW"/>
</dbReference>
<evidence type="ECO:0000256" key="10">
    <source>
        <dbReference type="ARBA" id="ARBA00023128"/>
    </source>
</evidence>
<dbReference type="GeneID" id="36947763"/>
<dbReference type="AlphaFoldDB" id="A0A343X889"/>
<evidence type="ECO:0000256" key="12">
    <source>
        <dbReference type="ARBA" id="ARBA00023310"/>
    </source>
</evidence>
<keyword evidence="9 13" id="KW-0406">Ion transport</keyword>
<keyword evidence="4 13" id="KW-0138">CF(0)</keyword>
<evidence type="ECO:0000256" key="6">
    <source>
        <dbReference type="ARBA" id="ARBA00022781"/>
    </source>
</evidence>
<organism evidence="15">
    <name type="scientific">Leontopithecus chrysopygus</name>
    <name type="common">Golden-rumped lion tamarin</name>
    <name type="synonym">Leontopithecus rosalia chrysopygus</name>
    <dbReference type="NCBI Taxonomy" id="58710"/>
    <lineage>
        <taxon>Eukaryota</taxon>
        <taxon>Metazoa</taxon>
        <taxon>Chordata</taxon>
        <taxon>Craniata</taxon>
        <taxon>Vertebrata</taxon>
        <taxon>Euteleostomi</taxon>
        <taxon>Mammalia</taxon>
        <taxon>Eutheria</taxon>
        <taxon>Euarchontoglires</taxon>
        <taxon>Primates</taxon>
        <taxon>Haplorrhini</taxon>
        <taxon>Platyrrhini</taxon>
        <taxon>Cebidae</taxon>
        <taxon>Callitrichinae</taxon>
        <taxon>Leontopithecus</taxon>
    </lineage>
</organism>
<keyword evidence="5 13" id="KW-0812">Transmembrane</keyword>
<proteinExistence type="inferred from homology"/>
<evidence type="ECO:0000256" key="14">
    <source>
        <dbReference type="SAM" id="Phobius"/>
    </source>
</evidence>
<evidence type="ECO:0000256" key="11">
    <source>
        <dbReference type="ARBA" id="ARBA00023136"/>
    </source>
</evidence>
<comment type="subcellular location">
    <subcellularLocation>
        <location evidence="1 13">Mitochondrion membrane</location>
        <topology evidence="1 13">Single-pass membrane protein</topology>
    </subcellularLocation>
</comment>
<dbReference type="Pfam" id="PF00895">
    <property type="entry name" value="ATP-synt_8"/>
    <property type="match status" value="1"/>
</dbReference>
<reference evidence="15" key="1">
    <citation type="journal article" date="2018" name="G3 (Bethesda)">
        <title>Next-Generation Sequencing of the Complete Mitochondrial Genome of the Endangered Species Black Lion Tamarin Leontopithecus chrysopygus (Primates) and Mitogenomic Phylogeny Focusing on the Callitrichidae Family.</title>
        <authorList>
            <person name="Freitas P.D."/>
            <person name="Mendez F.L."/>
            <person name="Chavez-Congrains K."/>
            <person name="Galetti P.M.Jr."/>
            <person name="Coutinho L.L."/>
            <person name="Pissinatti A."/>
            <person name="Bustamante C.D."/>
        </authorList>
    </citation>
    <scope>NUCLEOTIDE SEQUENCE</scope>
</reference>
<accession>A0A343X889</accession>
<evidence type="ECO:0000256" key="9">
    <source>
        <dbReference type="ARBA" id="ARBA00023065"/>
    </source>
</evidence>
<feature type="transmembrane region" description="Helical" evidence="14">
    <location>
        <begin position="6"/>
        <end position="24"/>
    </location>
</feature>
<dbReference type="InterPro" id="IPR039017">
    <property type="entry name" value="ATP8_mammal"/>
</dbReference>
<dbReference type="GO" id="GO:0015078">
    <property type="term" value="F:proton transmembrane transporter activity"/>
    <property type="evidence" value="ECO:0007669"/>
    <property type="project" value="InterPro"/>
</dbReference>